<reference evidence="2" key="2">
    <citation type="journal article" date="2015" name="Data Brief">
        <title>Shoot transcriptome of the giant reed, Arundo donax.</title>
        <authorList>
            <person name="Barrero R.A."/>
            <person name="Guerrero F.D."/>
            <person name="Moolhuijzen P."/>
            <person name="Goolsby J.A."/>
            <person name="Tidwell J."/>
            <person name="Bellgard S.E."/>
            <person name="Bellgard M.I."/>
        </authorList>
    </citation>
    <scope>NUCLEOTIDE SEQUENCE</scope>
    <source>
        <tissue evidence="2">Shoot tissue taken approximately 20 cm above the soil surface</tissue>
    </source>
</reference>
<keyword evidence="1" id="KW-0472">Membrane</keyword>
<feature type="transmembrane region" description="Helical" evidence="1">
    <location>
        <begin position="26"/>
        <end position="59"/>
    </location>
</feature>
<keyword evidence="1" id="KW-0812">Transmembrane</keyword>
<accession>A0A0A9H4V8</accession>
<evidence type="ECO:0000313" key="2">
    <source>
        <dbReference type="EMBL" id="JAE32225.1"/>
    </source>
</evidence>
<organism evidence="2">
    <name type="scientific">Arundo donax</name>
    <name type="common">Giant reed</name>
    <name type="synonym">Donax arundinaceus</name>
    <dbReference type="NCBI Taxonomy" id="35708"/>
    <lineage>
        <taxon>Eukaryota</taxon>
        <taxon>Viridiplantae</taxon>
        <taxon>Streptophyta</taxon>
        <taxon>Embryophyta</taxon>
        <taxon>Tracheophyta</taxon>
        <taxon>Spermatophyta</taxon>
        <taxon>Magnoliopsida</taxon>
        <taxon>Liliopsida</taxon>
        <taxon>Poales</taxon>
        <taxon>Poaceae</taxon>
        <taxon>PACMAD clade</taxon>
        <taxon>Arundinoideae</taxon>
        <taxon>Arundineae</taxon>
        <taxon>Arundo</taxon>
    </lineage>
</organism>
<dbReference type="AlphaFoldDB" id="A0A0A9H4V8"/>
<dbReference type="EMBL" id="GBRH01165671">
    <property type="protein sequence ID" value="JAE32225.1"/>
    <property type="molecule type" value="Transcribed_RNA"/>
</dbReference>
<proteinExistence type="predicted"/>
<evidence type="ECO:0000256" key="1">
    <source>
        <dbReference type="SAM" id="Phobius"/>
    </source>
</evidence>
<protein>
    <submittedName>
        <fullName evidence="2">Uncharacterized protein</fullName>
    </submittedName>
</protein>
<reference evidence="2" key="1">
    <citation type="submission" date="2014-09" db="EMBL/GenBank/DDBJ databases">
        <authorList>
            <person name="Magalhaes I.L.F."/>
            <person name="Oliveira U."/>
            <person name="Santos F.R."/>
            <person name="Vidigal T.H.D.A."/>
            <person name="Brescovit A.D."/>
            <person name="Santos A.J."/>
        </authorList>
    </citation>
    <scope>NUCLEOTIDE SEQUENCE</scope>
    <source>
        <tissue evidence="2">Shoot tissue taken approximately 20 cm above the soil surface</tissue>
    </source>
</reference>
<keyword evidence="1" id="KW-1133">Transmembrane helix</keyword>
<sequence length="60" mass="6693">MIPSLQKQRLGFTSQVSWDNMGCSNLLAAALLFMFFCLFSKEPIGVSVLCMSALCLHFVF</sequence>
<name>A0A0A9H4V8_ARUDO</name>